<reference evidence="1 2" key="1">
    <citation type="journal article" date="2015" name="Int. J. Syst. Evol. Microbiol.">
        <title>Hyunsoonleella pacifica sp. nov., isolated from seawater of South Pacific Gyre.</title>
        <authorList>
            <person name="Gao X."/>
            <person name="Zhang Z."/>
            <person name="Dai X."/>
            <person name="Zhang X.H."/>
        </authorList>
    </citation>
    <scope>NUCLEOTIDE SEQUENCE [LARGE SCALE GENOMIC DNA]</scope>
    <source>
        <strain evidence="1 2">SW033</strain>
    </source>
</reference>
<name>A0A4Q9FWY6_9FLAO</name>
<sequence>MKYLILYLFPLSILSQNLKGKVYDHQATVKGIKVYNISKQTKTYTDDIGEFSMQASVNDTLLFESLFHHPKQVTIQQTDFESITVFELKKLVNELGEVLLSSEKNKVFNPEKYTNATGLQLANDIKNNPHLYKPESAYSGGANILGLVGMAIKLFKKKNKYKPKPIEYLSYKHLDSLFKNDDFFDLRLLNQDLKIPEEYAHLFLDYCETKNLNKELISEHHKVILLDSLVEFSRAFLKITETFKTSKDSLLIKK</sequence>
<gene>
    <name evidence="1" type="ORF">EYD46_02825</name>
</gene>
<dbReference type="Proteomes" id="UP000292372">
    <property type="component" value="Unassembled WGS sequence"/>
</dbReference>
<organism evidence="1 2">
    <name type="scientific">Hyunsoonleella pacifica</name>
    <dbReference type="NCBI Taxonomy" id="1080224"/>
    <lineage>
        <taxon>Bacteria</taxon>
        <taxon>Pseudomonadati</taxon>
        <taxon>Bacteroidota</taxon>
        <taxon>Flavobacteriia</taxon>
        <taxon>Flavobacteriales</taxon>
        <taxon>Flavobacteriaceae</taxon>
    </lineage>
</organism>
<accession>A0A4Q9FWY6</accession>
<comment type="caution">
    <text evidence="1">The sequence shown here is derived from an EMBL/GenBank/DDBJ whole genome shotgun (WGS) entry which is preliminary data.</text>
</comment>
<dbReference type="AlphaFoldDB" id="A0A4Q9FWY6"/>
<protein>
    <recommendedName>
        <fullName evidence="3">Carboxypeptidase-like regulatory domain-containing protein</fullName>
    </recommendedName>
</protein>
<evidence type="ECO:0000313" key="2">
    <source>
        <dbReference type="Proteomes" id="UP000292372"/>
    </source>
</evidence>
<dbReference type="EMBL" id="SIRS01000001">
    <property type="protein sequence ID" value="TBN19015.1"/>
    <property type="molecule type" value="Genomic_DNA"/>
</dbReference>
<dbReference type="RefSeq" id="WP_130935529.1">
    <property type="nucleotide sequence ID" value="NZ_BMEE01000001.1"/>
</dbReference>
<evidence type="ECO:0000313" key="1">
    <source>
        <dbReference type="EMBL" id="TBN19015.1"/>
    </source>
</evidence>
<evidence type="ECO:0008006" key="3">
    <source>
        <dbReference type="Google" id="ProtNLM"/>
    </source>
</evidence>
<proteinExistence type="predicted"/>
<dbReference type="OrthoDB" id="1422163at2"/>
<keyword evidence="2" id="KW-1185">Reference proteome</keyword>